<comment type="subcellular location">
    <subcellularLocation>
        <location evidence="1">Cell outer membrane</location>
    </subcellularLocation>
</comment>
<name>A0ABT5J054_9NEIS</name>
<evidence type="ECO:0000313" key="11">
    <source>
        <dbReference type="Proteomes" id="UP001219956"/>
    </source>
</evidence>
<dbReference type="Gene3D" id="1.20.1600.10">
    <property type="entry name" value="Outer membrane efflux proteins (OEP)"/>
    <property type="match status" value="1"/>
</dbReference>
<keyword evidence="4" id="KW-1134">Transmembrane beta strand</keyword>
<dbReference type="RefSeq" id="WP_272752478.1">
    <property type="nucleotide sequence ID" value="NZ_JAQQLF010000016.1"/>
</dbReference>
<dbReference type="InterPro" id="IPR010130">
    <property type="entry name" value="T1SS_OMP_TolC"/>
</dbReference>
<evidence type="ECO:0000313" key="10">
    <source>
        <dbReference type="EMBL" id="MDC7718215.1"/>
    </source>
</evidence>
<keyword evidence="11" id="KW-1185">Reference proteome</keyword>
<protein>
    <submittedName>
        <fullName evidence="10">TolC family outer membrane protein</fullName>
    </submittedName>
</protein>
<evidence type="ECO:0000256" key="1">
    <source>
        <dbReference type="ARBA" id="ARBA00004442"/>
    </source>
</evidence>
<reference evidence="10 11" key="1">
    <citation type="submission" date="2023-01" db="EMBL/GenBank/DDBJ databases">
        <title>Novel species of the genus Vogesella isolated from rivers.</title>
        <authorList>
            <person name="Lu H."/>
        </authorList>
    </citation>
    <scope>NUCLEOTIDE SEQUENCE [LARGE SCALE GENOMIC DNA]</scope>
    <source>
        <strain evidence="10 11">DC21W</strain>
    </source>
</reference>
<keyword evidence="3" id="KW-0813">Transport</keyword>
<dbReference type="Pfam" id="PF02321">
    <property type="entry name" value="OEP"/>
    <property type="match status" value="2"/>
</dbReference>
<feature type="coiled-coil region" evidence="8">
    <location>
        <begin position="318"/>
        <end position="345"/>
    </location>
</feature>
<sequence>MNTRHPLIITALLALGAASSAQAFDLNAAVQAARSYDAGYAGARATLQAGQEKAVQGRAQLLPSVGLSASLTRTDAMKPDADPYNTRSVGVQLTQPLFDIGSYSAYKKGLIASELSGVQFDASSQQLIADVARAYFDVLLAEDVLNVTQATKKAYDRQLAQAKKSFEVGTATITDTHEAQAGYDAAQAREIAAMSDLEIKRNTLASLTGLKPESINRLRQQPALATQSAGELDAWIQRAEAGSLALKAAQQQQLLAERSLEEARGKHLPTVNLNAGLSDNYSTSASSKASGQQRTRGNTLGLNLSLPLYAGGAISSQVTEAAANLDKAREDVEAARRKVRLDIRRAWLGVSNGAALVKAQEQLQISAKSKLDSTKLGKDVGVRTNLDLLNAERDYQDAVRALAEARYSYLYARLSLAQAAGELDDKAVAEVNGFF</sequence>
<evidence type="ECO:0000256" key="3">
    <source>
        <dbReference type="ARBA" id="ARBA00022448"/>
    </source>
</evidence>
<evidence type="ECO:0000256" key="6">
    <source>
        <dbReference type="ARBA" id="ARBA00023136"/>
    </source>
</evidence>
<comment type="similarity">
    <text evidence="2">Belongs to the outer membrane factor (OMF) (TC 1.B.17) family.</text>
</comment>
<keyword evidence="6" id="KW-0472">Membrane</keyword>
<evidence type="ECO:0000256" key="8">
    <source>
        <dbReference type="SAM" id="Coils"/>
    </source>
</evidence>
<dbReference type="Proteomes" id="UP001219956">
    <property type="component" value="Unassembled WGS sequence"/>
</dbReference>
<dbReference type="EMBL" id="JAQQLF010000016">
    <property type="protein sequence ID" value="MDC7718215.1"/>
    <property type="molecule type" value="Genomic_DNA"/>
</dbReference>
<keyword evidence="8" id="KW-0175">Coiled coil</keyword>
<dbReference type="InterPro" id="IPR051906">
    <property type="entry name" value="TolC-like"/>
</dbReference>
<evidence type="ECO:0000256" key="7">
    <source>
        <dbReference type="ARBA" id="ARBA00023237"/>
    </source>
</evidence>
<organism evidence="10 11">
    <name type="scientific">Vogesella aquatica</name>
    <dbReference type="NCBI Taxonomy" id="2984206"/>
    <lineage>
        <taxon>Bacteria</taxon>
        <taxon>Pseudomonadati</taxon>
        <taxon>Pseudomonadota</taxon>
        <taxon>Betaproteobacteria</taxon>
        <taxon>Neisseriales</taxon>
        <taxon>Chromobacteriaceae</taxon>
        <taxon>Vogesella</taxon>
    </lineage>
</organism>
<keyword evidence="5" id="KW-0812">Transmembrane</keyword>
<evidence type="ECO:0000256" key="9">
    <source>
        <dbReference type="SAM" id="SignalP"/>
    </source>
</evidence>
<dbReference type="NCBIfam" id="TIGR01844">
    <property type="entry name" value="type_I_sec_TolC"/>
    <property type="match status" value="1"/>
</dbReference>
<gene>
    <name evidence="10" type="ORF">PQU95_13440</name>
</gene>
<dbReference type="InterPro" id="IPR003423">
    <property type="entry name" value="OMP_efflux"/>
</dbReference>
<keyword evidence="9" id="KW-0732">Signal</keyword>
<comment type="caution">
    <text evidence="10">The sequence shown here is derived from an EMBL/GenBank/DDBJ whole genome shotgun (WGS) entry which is preliminary data.</text>
</comment>
<keyword evidence="7" id="KW-0998">Cell outer membrane</keyword>
<accession>A0ABT5J054</accession>
<feature type="signal peptide" evidence="9">
    <location>
        <begin position="1"/>
        <end position="23"/>
    </location>
</feature>
<evidence type="ECO:0000256" key="4">
    <source>
        <dbReference type="ARBA" id="ARBA00022452"/>
    </source>
</evidence>
<evidence type="ECO:0000256" key="5">
    <source>
        <dbReference type="ARBA" id="ARBA00022692"/>
    </source>
</evidence>
<dbReference type="SUPFAM" id="SSF56954">
    <property type="entry name" value="Outer membrane efflux proteins (OEP)"/>
    <property type="match status" value="1"/>
</dbReference>
<proteinExistence type="inferred from homology"/>
<dbReference type="PANTHER" id="PTHR30026:SF20">
    <property type="entry name" value="OUTER MEMBRANE PROTEIN TOLC"/>
    <property type="match status" value="1"/>
</dbReference>
<dbReference type="PANTHER" id="PTHR30026">
    <property type="entry name" value="OUTER MEMBRANE PROTEIN TOLC"/>
    <property type="match status" value="1"/>
</dbReference>
<evidence type="ECO:0000256" key="2">
    <source>
        <dbReference type="ARBA" id="ARBA00007613"/>
    </source>
</evidence>
<feature type="chain" id="PRO_5047216378" evidence="9">
    <location>
        <begin position="24"/>
        <end position="435"/>
    </location>
</feature>